<comment type="subcellular location">
    <subcellularLocation>
        <location evidence="1 12">Cytoplasm</location>
    </subcellularLocation>
</comment>
<comment type="caution">
    <text evidence="12">Lacks conserved residue(s) required for the propagation of feature annotation.</text>
</comment>
<dbReference type="NCBIfam" id="NF006873">
    <property type="entry name" value="PRK09369.1"/>
    <property type="match status" value="1"/>
</dbReference>
<protein>
    <recommendedName>
        <fullName evidence="12">UDP-N-acetylglucosamine 1-carboxyvinyltransferase</fullName>
        <ecNumber evidence="12">2.5.1.7</ecNumber>
    </recommendedName>
    <alternativeName>
        <fullName evidence="12">Enoylpyruvate transferase</fullName>
    </alternativeName>
    <alternativeName>
        <fullName evidence="12">UDP-N-acetylglucosamine enolpyruvyl transferase</fullName>
        <shortName evidence="12">EPT</shortName>
    </alternativeName>
</protein>
<comment type="catalytic activity">
    <reaction evidence="11 12">
        <text>phosphoenolpyruvate + UDP-N-acetyl-alpha-D-glucosamine = UDP-N-acetyl-3-O-(1-carboxyvinyl)-alpha-D-glucosamine + phosphate</text>
        <dbReference type="Rhea" id="RHEA:18681"/>
        <dbReference type="ChEBI" id="CHEBI:43474"/>
        <dbReference type="ChEBI" id="CHEBI:57705"/>
        <dbReference type="ChEBI" id="CHEBI:58702"/>
        <dbReference type="ChEBI" id="CHEBI:68483"/>
        <dbReference type="EC" id="2.5.1.7"/>
    </reaction>
</comment>
<comment type="caution">
    <text evidence="14">The sequence shown here is derived from an EMBL/GenBank/DDBJ whole genome shotgun (WGS) entry which is preliminary data.</text>
</comment>
<accession>A0A1G2E489</accession>
<feature type="domain" description="Enolpyruvate transferase" evidence="13">
    <location>
        <begin position="12"/>
        <end position="417"/>
    </location>
</feature>
<comment type="similarity">
    <text evidence="10 12">Belongs to the EPSP synthase family. MurA subfamily.</text>
</comment>
<dbReference type="CDD" id="cd01555">
    <property type="entry name" value="UdpNAET"/>
    <property type="match status" value="1"/>
</dbReference>
<dbReference type="Proteomes" id="UP000178106">
    <property type="component" value="Unassembled WGS sequence"/>
</dbReference>
<dbReference type="HAMAP" id="MF_00111">
    <property type="entry name" value="MurA"/>
    <property type="match status" value="1"/>
</dbReference>
<evidence type="ECO:0000256" key="10">
    <source>
        <dbReference type="ARBA" id="ARBA00038367"/>
    </source>
</evidence>
<evidence type="ECO:0000256" key="6">
    <source>
        <dbReference type="ARBA" id="ARBA00022960"/>
    </source>
</evidence>
<evidence type="ECO:0000256" key="3">
    <source>
        <dbReference type="ARBA" id="ARBA00022490"/>
    </source>
</evidence>
<dbReference type="SUPFAM" id="SSF55205">
    <property type="entry name" value="EPT/RTPC-like"/>
    <property type="match status" value="1"/>
</dbReference>
<dbReference type="InterPro" id="IPR005750">
    <property type="entry name" value="UDP_GlcNAc_COvinyl_MurA"/>
</dbReference>
<evidence type="ECO:0000313" key="15">
    <source>
        <dbReference type="Proteomes" id="UP000178106"/>
    </source>
</evidence>
<evidence type="ECO:0000256" key="7">
    <source>
        <dbReference type="ARBA" id="ARBA00022984"/>
    </source>
</evidence>
<dbReference type="InterPro" id="IPR013792">
    <property type="entry name" value="RNA3'P_cycl/enolpyr_Trfase_a/b"/>
</dbReference>
<keyword evidence="7 12" id="KW-0573">Peptidoglycan synthesis</keyword>
<comment type="pathway">
    <text evidence="2 12">Cell wall biogenesis; peptidoglycan biosynthesis.</text>
</comment>
<evidence type="ECO:0000313" key="14">
    <source>
        <dbReference type="EMBL" id="OGZ20499.1"/>
    </source>
</evidence>
<evidence type="ECO:0000256" key="12">
    <source>
        <dbReference type="HAMAP-Rule" id="MF_00111"/>
    </source>
</evidence>
<keyword evidence="8 12" id="KW-0131">Cell cycle</keyword>
<keyword evidence="6 12" id="KW-0133">Cell shape</keyword>
<feature type="binding site" evidence="12">
    <location>
        <position position="96"/>
    </location>
    <ligand>
        <name>UDP-N-acetyl-alpha-D-glucosamine</name>
        <dbReference type="ChEBI" id="CHEBI:57705"/>
    </ligand>
</feature>
<feature type="binding site" evidence="12">
    <location>
        <begin position="26"/>
        <end position="27"/>
    </location>
    <ligand>
        <name>phosphoenolpyruvate</name>
        <dbReference type="ChEBI" id="CHEBI:58702"/>
    </ligand>
</feature>
<organism evidence="14 15">
    <name type="scientific">Candidatus Lloydbacteria bacterium RIFOXYC12_FULL_46_25</name>
    <dbReference type="NCBI Taxonomy" id="1798670"/>
    <lineage>
        <taxon>Bacteria</taxon>
        <taxon>Candidatus Lloydiibacteriota</taxon>
    </lineage>
</organism>
<dbReference type="Pfam" id="PF00275">
    <property type="entry name" value="EPSP_synthase"/>
    <property type="match status" value="1"/>
</dbReference>
<keyword evidence="9 12" id="KW-0961">Cell wall biogenesis/degradation</keyword>
<sequence length="429" mass="46676">MQTHLAIKGLAGKRTLSGEVKIVGAKNAALKAIAASILFRGPLLLENVPEIEDVSRILEILRTMGANVSSDGHRVSVDTTHLNSTVLTPEISKRLRASIVLTGPLLSREGRVKFPHPGGCVIGDRPIDLFLEGFKKMGASIKHVGKFYDLHAPKTGLRGAELFFRTQSVTGTETFMMAATLAKGVTTIKNAAMEPEIVWLAELLNTSGAHIEGAGTPTITIRGGARLTQKGKAYPVIPDRIEAGSFLILGALAAKKLTIKNIIPEHLESLIETLEYSGVVIEREKTALTVCAPKDPSRLRAVSIRTHEYPGFPTDLQAPFMIYLTQVTGESLVFETIFEGRLNYTESLNRMGANITMMDPHRVLVKGSTTLKGKRLESPDLRAGLAFVIAGIIAEGDSEIHNVYNIDRGYERIEERLRAIGVSVVRVEE</sequence>
<evidence type="ECO:0000259" key="13">
    <source>
        <dbReference type="Pfam" id="PF00275"/>
    </source>
</evidence>
<proteinExistence type="inferred from homology"/>
<dbReference type="PANTHER" id="PTHR43783:SF1">
    <property type="entry name" value="UDP-N-ACETYLGLUCOSAMINE 1-CARBOXYVINYLTRANSFERASE"/>
    <property type="match status" value="1"/>
</dbReference>
<evidence type="ECO:0000256" key="1">
    <source>
        <dbReference type="ARBA" id="ARBA00004496"/>
    </source>
</evidence>
<feature type="binding site" evidence="12">
    <location>
        <position position="315"/>
    </location>
    <ligand>
        <name>UDP-N-acetyl-alpha-D-glucosamine</name>
        <dbReference type="ChEBI" id="CHEBI:57705"/>
    </ligand>
</feature>
<evidence type="ECO:0000256" key="8">
    <source>
        <dbReference type="ARBA" id="ARBA00023306"/>
    </source>
</evidence>
<evidence type="ECO:0000256" key="11">
    <source>
        <dbReference type="ARBA" id="ARBA00047527"/>
    </source>
</evidence>
<dbReference type="Gene3D" id="3.65.10.10">
    <property type="entry name" value="Enolpyruvate transferase domain"/>
    <property type="match status" value="2"/>
</dbReference>
<keyword evidence="5 12" id="KW-0808">Transferase</keyword>
<name>A0A1G2E489_9BACT</name>
<reference evidence="14 15" key="1">
    <citation type="journal article" date="2016" name="Nat. Commun.">
        <title>Thousands of microbial genomes shed light on interconnected biogeochemical processes in an aquifer system.</title>
        <authorList>
            <person name="Anantharaman K."/>
            <person name="Brown C.T."/>
            <person name="Hug L.A."/>
            <person name="Sharon I."/>
            <person name="Castelle C.J."/>
            <person name="Probst A.J."/>
            <person name="Thomas B.C."/>
            <person name="Singh A."/>
            <person name="Wilkins M.J."/>
            <person name="Karaoz U."/>
            <person name="Brodie E.L."/>
            <person name="Williams K.H."/>
            <person name="Hubbard S.S."/>
            <person name="Banfield J.F."/>
        </authorList>
    </citation>
    <scope>NUCLEOTIDE SEQUENCE [LARGE SCALE GENOMIC DNA]</scope>
</reference>
<comment type="function">
    <text evidence="12">Cell wall formation. Adds enolpyruvyl to UDP-N-acetylglucosamine.</text>
</comment>
<dbReference type="GO" id="GO:0008360">
    <property type="term" value="P:regulation of cell shape"/>
    <property type="evidence" value="ECO:0007669"/>
    <property type="project" value="UniProtKB-KW"/>
</dbReference>
<keyword evidence="3 12" id="KW-0963">Cytoplasm</keyword>
<dbReference type="GO" id="GO:0009252">
    <property type="term" value="P:peptidoglycan biosynthetic process"/>
    <property type="evidence" value="ECO:0007669"/>
    <property type="project" value="UniProtKB-UniRule"/>
</dbReference>
<dbReference type="EC" id="2.5.1.7" evidence="12"/>
<dbReference type="InterPro" id="IPR036968">
    <property type="entry name" value="Enolpyruvate_Tfrase_sf"/>
</dbReference>
<gene>
    <name evidence="12" type="primary">murA</name>
    <name evidence="14" type="ORF">A2494_04130</name>
</gene>
<dbReference type="GO" id="GO:0005737">
    <property type="term" value="C:cytoplasm"/>
    <property type="evidence" value="ECO:0007669"/>
    <property type="project" value="UniProtKB-SubCell"/>
</dbReference>
<feature type="active site" description="Proton donor" evidence="12">
    <location>
        <position position="120"/>
    </location>
</feature>
<evidence type="ECO:0000256" key="5">
    <source>
        <dbReference type="ARBA" id="ARBA00022679"/>
    </source>
</evidence>
<evidence type="ECO:0000256" key="2">
    <source>
        <dbReference type="ARBA" id="ARBA00004752"/>
    </source>
</evidence>
<evidence type="ECO:0000256" key="9">
    <source>
        <dbReference type="ARBA" id="ARBA00023316"/>
    </source>
</evidence>
<dbReference type="NCBIfam" id="TIGR01072">
    <property type="entry name" value="murA"/>
    <property type="match status" value="1"/>
</dbReference>
<dbReference type="GO" id="GO:0071555">
    <property type="term" value="P:cell wall organization"/>
    <property type="evidence" value="ECO:0007669"/>
    <property type="project" value="UniProtKB-KW"/>
</dbReference>
<keyword evidence="12" id="KW-0670">Pyruvate</keyword>
<dbReference type="EMBL" id="MHLU01000013">
    <property type="protein sequence ID" value="OGZ20499.1"/>
    <property type="molecule type" value="Genomic_DNA"/>
</dbReference>
<dbReference type="InterPro" id="IPR001986">
    <property type="entry name" value="Enolpyruvate_Tfrase_dom"/>
</dbReference>
<keyword evidence="4 12" id="KW-0132">Cell division</keyword>
<feature type="binding site" evidence="12">
    <location>
        <begin position="125"/>
        <end position="129"/>
    </location>
    <ligand>
        <name>UDP-N-acetyl-alpha-D-glucosamine</name>
        <dbReference type="ChEBI" id="CHEBI:57705"/>
    </ligand>
</feature>
<dbReference type="GO" id="GO:0051301">
    <property type="term" value="P:cell division"/>
    <property type="evidence" value="ECO:0007669"/>
    <property type="project" value="UniProtKB-KW"/>
</dbReference>
<dbReference type="AlphaFoldDB" id="A0A1G2E489"/>
<evidence type="ECO:0000256" key="4">
    <source>
        <dbReference type="ARBA" id="ARBA00022618"/>
    </source>
</evidence>
<dbReference type="GO" id="GO:0008760">
    <property type="term" value="F:UDP-N-acetylglucosamine 1-carboxyvinyltransferase activity"/>
    <property type="evidence" value="ECO:0007669"/>
    <property type="project" value="UniProtKB-UniRule"/>
</dbReference>
<dbReference type="PANTHER" id="PTHR43783">
    <property type="entry name" value="UDP-N-ACETYLGLUCOSAMINE 1-CARBOXYVINYLTRANSFERASE"/>
    <property type="match status" value="1"/>
</dbReference>
<feature type="modified residue" description="2-(S-cysteinyl)pyruvic acid O-phosphothioketal" evidence="12">
    <location>
        <position position="120"/>
    </location>
</feature>
<dbReference type="UniPathway" id="UPA00219"/>
<dbReference type="GO" id="GO:0019277">
    <property type="term" value="P:UDP-N-acetylgalactosamine biosynthetic process"/>
    <property type="evidence" value="ECO:0007669"/>
    <property type="project" value="InterPro"/>
</dbReference>
<feature type="binding site" evidence="12">
    <location>
        <position position="337"/>
    </location>
    <ligand>
        <name>UDP-N-acetyl-alpha-D-glucosamine</name>
        <dbReference type="ChEBI" id="CHEBI:57705"/>
    </ligand>
</feature>
<dbReference type="InterPro" id="IPR050068">
    <property type="entry name" value="MurA_subfamily"/>
</dbReference>